<dbReference type="InterPro" id="IPR013083">
    <property type="entry name" value="Znf_RING/FYVE/PHD"/>
</dbReference>
<keyword evidence="5" id="KW-1133">Transmembrane helix</keyword>
<dbReference type="PANTHER" id="PTHR22894">
    <property type="entry name" value="RING-TYPE DOMAIN-CONTAINING PROTEIN"/>
    <property type="match status" value="1"/>
</dbReference>
<evidence type="ECO:0000256" key="4">
    <source>
        <dbReference type="PROSITE-ProRule" id="PRU00175"/>
    </source>
</evidence>
<evidence type="ECO:0000256" key="1">
    <source>
        <dbReference type="ARBA" id="ARBA00022723"/>
    </source>
</evidence>
<dbReference type="PANTHER" id="PTHR22894:SF4">
    <property type="entry name" value="E3 UBIQUITIN-PROTEIN LIGASE RNF170-LIKE ISOFORM X1"/>
    <property type="match status" value="1"/>
</dbReference>
<dbReference type="Proteomes" id="UP001279734">
    <property type="component" value="Unassembled WGS sequence"/>
</dbReference>
<dbReference type="PROSITE" id="PS00518">
    <property type="entry name" value="ZF_RING_1"/>
    <property type="match status" value="1"/>
</dbReference>
<dbReference type="PROSITE" id="PS50089">
    <property type="entry name" value="ZF_RING_2"/>
    <property type="match status" value="1"/>
</dbReference>
<dbReference type="Pfam" id="PF13445">
    <property type="entry name" value="zf-RING_UBOX"/>
    <property type="match status" value="1"/>
</dbReference>
<feature type="transmembrane region" description="Helical" evidence="5">
    <location>
        <begin position="149"/>
        <end position="169"/>
    </location>
</feature>
<evidence type="ECO:0000256" key="5">
    <source>
        <dbReference type="SAM" id="Phobius"/>
    </source>
</evidence>
<accession>A0AAD3TA81</accession>
<evidence type="ECO:0000313" key="7">
    <source>
        <dbReference type="EMBL" id="GMH24861.1"/>
    </source>
</evidence>
<evidence type="ECO:0000313" key="8">
    <source>
        <dbReference type="Proteomes" id="UP001279734"/>
    </source>
</evidence>
<evidence type="ECO:0000256" key="3">
    <source>
        <dbReference type="ARBA" id="ARBA00022833"/>
    </source>
</evidence>
<keyword evidence="5" id="KW-0812">Transmembrane</keyword>
<evidence type="ECO:0000259" key="6">
    <source>
        <dbReference type="PROSITE" id="PS50089"/>
    </source>
</evidence>
<name>A0AAD3TA81_NEPGR</name>
<dbReference type="GO" id="GO:0008270">
    <property type="term" value="F:zinc ion binding"/>
    <property type="evidence" value="ECO:0007669"/>
    <property type="project" value="UniProtKB-KW"/>
</dbReference>
<protein>
    <recommendedName>
        <fullName evidence="6">RING-type domain-containing protein</fullName>
    </recommendedName>
</protein>
<sequence>MEFLKRLKDGQKAKVAQKTDMAGAIKEARREMETPPDDDVCPICFSDFTLPCRANCGHWFCGSCILQVWNHGSAFETCKCPMCCRHIASLTPNLSLHQENESEARKVMNAIGRYNRLFVGGPRGLVLRVRETPLLIGRMLREMTDPNQFEYHLLKWRCFAMMLGILYMVSPFDFLPQGVNILNLCNFSAVLMVCLLKLVGLYRKYRSAQRVRQLADSEPHIA</sequence>
<dbReference type="Gene3D" id="3.30.40.10">
    <property type="entry name" value="Zinc/RING finger domain, C3HC4 (zinc finger)"/>
    <property type="match status" value="1"/>
</dbReference>
<dbReference type="InterPro" id="IPR038896">
    <property type="entry name" value="RNF170"/>
</dbReference>
<dbReference type="EMBL" id="BSYO01000028">
    <property type="protein sequence ID" value="GMH24861.1"/>
    <property type="molecule type" value="Genomic_DNA"/>
</dbReference>
<dbReference type="InterPro" id="IPR001841">
    <property type="entry name" value="Znf_RING"/>
</dbReference>
<proteinExistence type="predicted"/>
<keyword evidence="2 4" id="KW-0863">Zinc-finger</keyword>
<keyword evidence="5" id="KW-0472">Membrane</keyword>
<dbReference type="SMART" id="SM00184">
    <property type="entry name" value="RING"/>
    <property type="match status" value="1"/>
</dbReference>
<dbReference type="AlphaFoldDB" id="A0AAD3TA81"/>
<keyword evidence="3" id="KW-0862">Zinc</keyword>
<feature type="domain" description="RING-type" evidence="6">
    <location>
        <begin position="41"/>
        <end position="83"/>
    </location>
</feature>
<gene>
    <name evidence="7" type="ORF">Nepgr_026704</name>
</gene>
<evidence type="ECO:0000256" key="2">
    <source>
        <dbReference type="ARBA" id="ARBA00022771"/>
    </source>
</evidence>
<feature type="transmembrane region" description="Helical" evidence="5">
    <location>
        <begin position="181"/>
        <end position="202"/>
    </location>
</feature>
<dbReference type="SUPFAM" id="SSF57850">
    <property type="entry name" value="RING/U-box"/>
    <property type="match status" value="1"/>
</dbReference>
<dbReference type="InterPro" id="IPR027370">
    <property type="entry name" value="Znf-RING_euk"/>
</dbReference>
<comment type="caution">
    <text evidence="7">The sequence shown here is derived from an EMBL/GenBank/DDBJ whole genome shotgun (WGS) entry which is preliminary data.</text>
</comment>
<organism evidence="7 8">
    <name type="scientific">Nepenthes gracilis</name>
    <name type="common">Slender pitcher plant</name>
    <dbReference type="NCBI Taxonomy" id="150966"/>
    <lineage>
        <taxon>Eukaryota</taxon>
        <taxon>Viridiplantae</taxon>
        <taxon>Streptophyta</taxon>
        <taxon>Embryophyta</taxon>
        <taxon>Tracheophyta</taxon>
        <taxon>Spermatophyta</taxon>
        <taxon>Magnoliopsida</taxon>
        <taxon>eudicotyledons</taxon>
        <taxon>Gunneridae</taxon>
        <taxon>Pentapetalae</taxon>
        <taxon>Caryophyllales</taxon>
        <taxon>Nepenthaceae</taxon>
        <taxon>Nepenthes</taxon>
    </lineage>
</organism>
<keyword evidence="8" id="KW-1185">Reference proteome</keyword>
<reference evidence="7" key="1">
    <citation type="submission" date="2023-05" db="EMBL/GenBank/DDBJ databases">
        <title>Nepenthes gracilis genome sequencing.</title>
        <authorList>
            <person name="Fukushima K."/>
        </authorList>
    </citation>
    <scope>NUCLEOTIDE SEQUENCE</scope>
    <source>
        <strain evidence="7">SING2019-196</strain>
    </source>
</reference>
<keyword evidence="1" id="KW-0479">Metal-binding</keyword>
<dbReference type="GO" id="GO:0061630">
    <property type="term" value="F:ubiquitin protein ligase activity"/>
    <property type="evidence" value="ECO:0007669"/>
    <property type="project" value="InterPro"/>
</dbReference>
<dbReference type="InterPro" id="IPR017907">
    <property type="entry name" value="Znf_RING_CS"/>
</dbReference>